<evidence type="ECO:0000259" key="2">
    <source>
        <dbReference type="Pfam" id="PF08484"/>
    </source>
</evidence>
<feature type="domain" description="C-methyltransferase" evidence="2">
    <location>
        <begin position="254"/>
        <end position="416"/>
    </location>
</feature>
<evidence type="ECO:0000313" key="3">
    <source>
        <dbReference type="EMBL" id="KKM23163.1"/>
    </source>
</evidence>
<dbReference type="PANTHER" id="PTHR43861:SF5">
    <property type="entry name" value="BLL5978 PROTEIN"/>
    <property type="match status" value="1"/>
</dbReference>
<comment type="caution">
    <text evidence="3">The sequence shown here is derived from an EMBL/GenBank/DDBJ whole genome shotgun (WGS) entry which is preliminary data.</text>
</comment>
<sequence>MPTALSLHARTTCRVCPEDIPLTTVIDLGEICVSAFPRSPSIDPLRAPLRLGRCPTCTLVQLFETVSPEVLYGRQYWYKSGVNEVMVEELKSVVLMAMARLPLGLDPGDRVLDIGANDGTLLSFYPDIAHRVAVEPSPMFADALRLRADVVHERFFPSETIDRFRPGGSQYNAITSIASFYNVEDPNAYVHAIKELLAPHGIWIIQLQDLLGMLEQTAFDNICHEHVEYYTLYSLQQLLRINQLTIWDVEPRAINGGSLRLYVGHGEHEPAWARTHHILDQLAREDSADLMNDRLIPQIFLRFMDQIGHHRSMFRALLQHAKARGPIDGYGASTKGNTLFQVFDIDHTDIRQIAERSPEKVGRVTVKSNIPIVSEETWREDPAPLTIVPIWQFRKAVIQREAEYLKSGGAFAFPLPSMEIVTSKSSR</sequence>
<dbReference type="InterPro" id="IPR013630">
    <property type="entry name" value="Methyltransf_Zn-bd_dom_put"/>
</dbReference>
<dbReference type="EMBL" id="LAZR01013187">
    <property type="protein sequence ID" value="KKM23163.1"/>
    <property type="molecule type" value="Genomic_DNA"/>
</dbReference>
<dbReference type="SUPFAM" id="SSF53335">
    <property type="entry name" value="S-adenosyl-L-methionine-dependent methyltransferases"/>
    <property type="match status" value="1"/>
</dbReference>
<dbReference type="InterPro" id="IPR038576">
    <property type="entry name" value="Methyltransf_Zn-bd_dom_put_sf"/>
</dbReference>
<evidence type="ECO:0008006" key="4">
    <source>
        <dbReference type="Google" id="ProtNLM"/>
    </source>
</evidence>
<dbReference type="Pfam" id="PF13489">
    <property type="entry name" value="Methyltransf_23"/>
    <property type="match status" value="1"/>
</dbReference>
<proteinExistence type="predicted"/>
<dbReference type="Gene3D" id="3.40.50.720">
    <property type="entry name" value="NAD(P)-binding Rossmann-like Domain"/>
    <property type="match status" value="1"/>
</dbReference>
<name>A0A0F9KLW8_9ZZZZ</name>
<evidence type="ECO:0000259" key="1">
    <source>
        <dbReference type="Pfam" id="PF08421"/>
    </source>
</evidence>
<dbReference type="Gene3D" id="6.20.50.110">
    <property type="entry name" value="Methyltransferase, zinc-binding domain"/>
    <property type="match status" value="1"/>
</dbReference>
<gene>
    <name evidence="3" type="ORF">LCGC14_1617940</name>
</gene>
<dbReference type="Pfam" id="PF08484">
    <property type="entry name" value="Methyltransf_14"/>
    <property type="match status" value="1"/>
</dbReference>
<dbReference type="AlphaFoldDB" id="A0A0F9KLW8"/>
<dbReference type="Gene3D" id="3.40.50.150">
    <property type="entry name" value="Vaccinia Virus protein VP39"/>
    <property type="match status" value="1"/>
</dbReference>
<protein>
    <recommendedName>
        <fullName evidence="4">C-methyltransferase domain-containing protein</fullName>
    </recommendedName>
</protein>
<dbReference type="InterPro" id="IPR013691">
    <property type="entry name" value="MeTrfase_14"/>
</dbReference>
<reference evidence="3" key="1">
    <citation type="journal article" date="2015" name="Nature">
        <title>Complex archaea that bridge the gap between prokaryotes and eukaryotes.</title>
        <authorList>
            <person name="Spang A."/>
            <person name="Saw J.H."/>
            <person name="Jorgensen S.L."/>
            <person name="Zaremba-Niedzwiedzka K."/>
            <person name="Martijn J."/>
            <person name="Lind A.E."/>
            <person name="van Eijk R."/>
            <person name="Schleper C."/>
            <person name="Guy L."/>
            <person name="Ettema T.J."/>
        </authorList>
    </citation>
    <scope>NUCLEOTIDE SEQUENCE</scope>
</reference>
<dbReference type="InterPro" id="IPR029063">
    <property type="entry name" value="SAM-dependent_MTases_sf"/>
</dbReference>
<dbReference type="PANTHER" id="PTHR43861">
    <property type="entry name" value="TRANS-ACONITATE 2-METHYLTRANSFERASE-RELATED"/>
    <property type="match status" value="1"/>
</dbReference>
<organism evidence="3">
    <name type="scientific">marine sediment metagenome</name>
    <dbReference type="NCBI Taxonomy" id="412755"/>
    <lineage>
        <taxon>unclassified sequences</taxon>
        <taxon>metagenomes</taxon>
        <taxon>ecological metagenomes</taxon>
    </lineage>
</organism>
<accession>A0A0F9KLW8</accession>
<dbReference type="CDD" id="cd02440">
    <property type="entry name" value="AdoMet_MTases"/>
    <property type="match status" value="1"/>
</dbReference>
<feature type="domain" description="Methyltransferase putative zinc binding" evidence="1">
    <location>
        <begin position="13"/>
        <end position="72"/>
    </location>
</feature>
<dbReference type="Pfam" id="PF08421">
    <property type="entry name" value="Methyltransf_13"/>
    <property type="match status" value="1"/>
</dbReference>